<dbReference type="Proteomes" id="UP000295164">
    <property type="component" value="Unassembled WGS sequence"/>
</dbReference>
<organism evidence="2 3">
    <name type="scientific">Flaviaesturariibacter aridisoli</name>
    <dbReference type="NCBI Taxonomy" id="2545761"/>
    <lineage>
        <taxon>Bacteria</taxon>
        <taxon>Pseudomonadati</taxon>
        <taxon>Bacteroidota</taxon>
        <taxon>Chitinophagia</taxon>
        <taxon>Chitinophagales</taxon>
        <taxon>Chitinophagaceae</taxon>
        <taxon>Flaviaestuariibacter</taxon>
    </lineage>
</organism>
<reference evidence="2 3" key="1">
    <citation type="submission" date="2019-03" db="EMBL/GenBank/DDBJ databases">
        <authorList>
            <person name="Kim M.K.M."/>
        </authorList>
    </citation>
    <scope>NUCLEOTIDE SEQUENCE [LARGE SCALE GENOMIC DNA]</scope>
    <source>
        <strain evidence="2 3">17J68-15</strain>
    </source>
</reference>
<feature type="domain" description="Outer membrane protein beta-barrel" evidence="1">
    <location>
        <begin position="46"/>
        <end position="218"/>
    </location>
</feature>
<keyword evidence="3" id="KW-1185">Reference proteome</keyword>
<gene>
    <name evidence="2" type="ORF">E0486_01425</name>
</gene>
<proteinExistence type="predicted"/>
<dbReference type="OrthoDB" id="1467485at2"/>
<accession>A0A4R4E5R4</accession>
<evidence type="ECO:0000313" key="2">
    <source>
        <dbReference type="EMBL" id="TCZ74994.1"/>
    </source>
</evidence>
<name>A0A4R4E5R4_9BACT</name>
<evidence type="ECO:0000313" key="3">
    <source>
        <dbReference type="Proteomes" id="UP000295164"/>
    </source>
</evidence>
<dbReference type="Pfam" id="PF13568">
    <property type="entry name" value="OMP_b-brl_2"/>
    <property type="match status" value="1"/>
</dbReference>
<comment type="caution">
    <text evidence="2">The sequence shown here is derived from an EMBL/GenBank/DDBJ whole genome shotgun (WGS) entry which is preliminary data.</text>
</comment>
<dbReference type="AlphaFoldDB" id="A0A4R4E5R4"/>
<sequence>MLFIRRNQKAGLIGWVLLFVCSLGAKAQFMKEINLEEHEAKPYYFGITLAGNMARFHIEQHPYFLAQDTVLVMEPTNSGGFGLGLLATLRLNHRFEARFNPTLIFMERNIIYQLKYKDIFEDGDGFNVTKKVESVITSFPLQLKFRSDRIGNFRVYMLGGVKLDYDLASNAKARQAENMIKIGKLDYGIEGGLGFNFYFKSFIFSPEVKFSNGLRNMHDRDANLKYSNVIDRIQSRMIVFSIHLEG</sequence>
<protein>
    <submittedName>
        <fullName evidence="2">PorT family protein</fullName>
    </submittedName>
</protein>
<dbReference type="InterPro" id="IPR025665">
    <property type="entry name" value="Beta-barrel_OMP_2"/>
</dbReference>
<evidence type="ECO:0000259" key="1">
    <source>
        <dbReference type="Pfam" id="PF13568"/>
    </source>
</evidence>
<dbReference type="EMBL" id="SKFH01000001">
    <property type="protein sequence ID" value="TCZ74994.1"/>
    <property type="molecule type" value="Genomic_DNA"/>
</dbReference>